<feature type="domain" description="FAD-binding PCMH-type" evidence="8">
    <location>
        <begin position="30"/>
        <end position="264"/>
    </location>
</feature>
<accession>A0A1F6DF76</accession>
<dbReference type="InterPro" id="IPR036318">
    <property type="entry name" value="FAD-bd_PCMH-like_sf"/>
</dbReference>
<keyword evidence="5" id="KW-0809">Transit peptide</keyword>
<dbReference type="SUPFAM" id="SSF55103">
    <property type="entry name" value="FAD-linked oxidases, C-terminal domain"/>
    <property type="match status" value="1"/>
</dbReference>
<dbReference type="EMBL" id="MFLD01000021">
    <property type="protein sequence ID" value="OGG60075.1"/>
    <property type="molecule type" value="Genomic_DNA"/>
</dbReference>
<dbReference type="PANTHER" id="PTHR11748:SF111">
    <property type="entry name" value="D-LACTATE DEHYDROGENASE, MITOCHONDRIAL-RELATED"/>
    <property type="match status" value="1"/>
</dbReference>
<protein>
    <recommendedName>
        <fullName evidence="7">D-lactate dehydrogenase (cytochrome)</fullName>
        <ecNumber evidence="7">1.1.2.4</ecNumber>
    </recommendedName>
</protein>
<dbReference type="PANTHER" id="PTHR11748">
    <property type="entry name" value="D-LACTATE DEHYDROGENASE"/>
    <property type="match status" value="1"/>
</dbReference>
<dbReference type="Pfam" id="PF01565">
    <property type="entry name" value="FAD_binding_4"/>
    <property type="match status" value="1"/>
</dbReference>
<dbReference type="SUPFAM" id="SSF56176">
    <property type="entry name" value="FAD-binding/transporter-associated domain-like"/>
    <property type="match status" value="1"/>
</dbReference>
<dbReference type="GO" id="GO:0008720">
    <property type="term" value="F:D-lactate dehydrogenase (NAD+) activity"/>
    <property type="evidence" value="ECO:0007669"/>
    <property type="project" value="TreeGrafter"/>
</dbReference>
<evidence type="ECO:0000256" key="2">
    <source>
        <dbReference type="ARBA" id="ARBA00008000"/>
    </source>
</evidence>
<dbReference type="InterPro" id="IPR004113">
    <property type="entry name" value="FAD-bd_oxidored_4_C"/>
</dbReference>
<name>A0A1F6DF76_9BACT</name>
<dbReference type="Gene3D" id="3.30.465.10">
    <property type="match status" value="1"/>
</dbReference>
<evidence type="ECO:0000313" key="9">
    <source>
        <dbReference type="EMBL" id="OGG60075.1"/>
    </source>
</evidence>
<comment type="cofactor">
    <cofactor evidence="1">
        <name>FAD</name>
        <dbReference type="ChEBI" id="CHEBI:57692"/>
    </cofactor>
</comment>
<dbReference type="InterPro" id="IPR016164">
    <property type="entry name" value="FAD-linked_Oxase-like_C"/>
</dbReference>
<comment type="caution">
    <text evidence="9">The sequence shown here is derived from an EMBL/GenBank/DDBJ whole genome shotgun (WGS) entry which is preliminary data.</text>
</comment>
<dbReference type="AlphaFoldDB" id="A0A1F6DF76"/>
<evidence type="ECO:0000256" key="4">
    <source>
        <dbReference type="ARBA" id="ARBA00022827"/>
    </source>
</evidence>
<sequence>MRHRFSTLLDVDVADDAETLKTYSRDTSIFERTPSLVVYPKNAEDVSAVVHYVHEAKMHGDNISVAARSAGTDMSGGPLTDSVLMVFTKHMNHIGEITDDYAVTEPGVYYRDFEKATVAHNGQILPSFPASREICALGGMISNNSGGELTLEYGKTNRYVRELDVVLSDGSRATLHPLSSNKLKEKEAEQTLEGSIYRGIHELLTNKAEEIERARPTVTKNSAGYALWDVHDKQRNTFDLTQLITGSQGTLAFVTKAKMGLVHNKPHRSMLVIFLSDINILPEIVHRVLKFNPESFESYDDQTFKLAVRFISQIIGHFGIVQMIQLGIAFIPEMLMVLFGGVPKLVLMAEFSDETEHDALFQAEAAERALHGLAVSTRIAKSETQAAKYWTIRRESFSLLRKNLKGLYASPFIDDIVVHPDDYPMFLPELNKLLSSYNLIYTIAGHAGEGNFHIIPLMDLNKPESKKAILELQPKVYELVAKYHGSIDGEHNDGIIRTPYLPMMFGEKMCDIFAQVKNIFDPLNILNPGKKVGGTIADIERSILKR</sequence>
<evidence type="ECO:0000256" key="6">
    <source>
        <dbReference type="ARBA" id="ARBA00023002"/>
    </source>
</evidence>
<comment type="similarity">
    <text evidence="2">Belongs to the FAD-binding oxidoreductase/transferase type 4 family.</text>
</comment>
<evidence type="ECO:0000259" key="8">
    <source>
        <dbReference type="PROSITE" id="PS51387"/>
    </source>
</evidence>
<organism evidence="9 10">
    <name type="scientific">Candidatus Kaiserbacteria bacterium RIFCSPHIGHO2_02_FULL_49_16</name>
    <dbReference type="NCBI Taxonomy" id="1798490"/>
    <lineage>
        <taxon>Bacteria</taxon>
        <taxon>Candidatus Kaiseribacteriota</taxon>
    </lineage>
</organism>
<dbReference type="InterPro" id="IPR016171">
    <property type="entry name" value="Vanillyl_alc_oxidase_C-sub2"/>
</dbReference>
<dbReference type="InterPro" id="IPR006094">
    <property type="entry name" value="Oxid_FAD_bind_N"/>
</dbReference>
<dbReference type="InterPro" id="IPR016169">
    <property type="entry name" value="FAD-bd_PCMH_sub2"/>
</dbReference>
<dbReference type="GO" id="GO:0004458">
    <property type="term" value="F:D-lactate dehydrogenase (cytochrome) activity"/>
    <property type="evidence" value="ECO:0007669"/>
    <property type="project" value="UniProtKB-EC"/>
</dbReference>
<keyword evidence="3" id="KW-0285">Flavoprotein</keyword>
<dbReference type="InterPro" id="IPR016166">
    <property type="entry name" value="FAD-bd_PCMH"/>
</dbReference>
<evidence type="ECO:0000256" key="1">
    <source>
        <dbReference type="ARBA" id="ARBA00001974"/>
    </source>
</evidence>
<keyword evidence="6" id="KW-0560">Oxidoreductase</keyword>
<evidence type="ECO:0000313" key="10">
    <source>
        <dbReference type="Proteomes" id="UP000178042"/>
    </source>
</evidence>
<dbReference type="Proteomes" id="UP000178042">
    <property type="component" value="Unassembled WGS sequence"/>
</dbReference>
<proteinExistence type="inferred from homology"/>
<evidence type="ECO:0000256" key="5">
    <source>
        <dbReference type="ARBA" id="ARBA00022946"/>
    </source>
</evidence>
<gene>
    <name evidence="9" type="ORF">A3C86_03235</name>
</gene>
<evidence type="ECO:0000256" key="7">
    <source>
        <dbReference type="ARBA" id="ARBA00038897"/>
    </source>
</evidence>
<dbReference type="GO" id="GO:1903457">
    <property type="term" value="P:lactate catabolic process"/>
    <property type="evidence" value="ECO:0007669"/>
    <property type="project" value="TreeGrafter"/>
</dbReference>
<keyword evidence="4" id="KW-0274">FAD</keyword>
<dbReference type="Pfam" id="PF02913">
    <property type="entry name" value="FAD-oxidase_C"/>
    <property type="match status" value="1"/>
</dbReference>
<evidence type="ECO:0000256" key="3">
    <source>
        <dbReference type="ARBA" id="ARBA00022630"/>
    </source>
</evidence>
<reference evidence="9 10" key="1">
    <citation type="journal article" date="2016" name="Nat. Commun.">
        <title>Thousands of microbial genomes shed light on interconnected biogeochemical processes in an aquifer system.</title>
        <authorList>
            <person name="Anantharaman K."/>
            <person name="Brown C.T."/>
            <person name="Hug L.A."/>
            <person name="Sharon I."/>
            <person name="Castelle C.J."/>
            <person name="Probst A.J."/>
            <person name="Thomas B.C."/>
            <person name="Singh A."/>
            <person name="Wilkins M.J."/>
            <person name="Karaoz U."/>
            <person name="Brodie E.L."/>
            <person name="Williams K.H."/>
            <person name="Hubbard S.S."/>
            <person name="Banfield J.F."/>
        </authorList>
    </citation>
    <scope>NUCLEOTIDE SEQUENCE [LARGE SCALE GENOMIC DNA]</scope>
</reference>
<dbReference type="EC" id="1.1.2.4" evidence="7"/>
<dbReference type="PROSITE" id="PS51387">
    <property type="entry name" value="FAD_PCMH"/>
    <property type="match status" value="1"/>
</dbReference>
<dbReference type="Gene3D" id="3.30.70.2740">
    <property type="match status" value="1"/>
</dbReference>
<dbReference type="Gene3D" id="1.10.45.10">
    <property type="entry name" value="Vanillyl-alcohol Oxidase, Chain A, domain 4"/>
    <property type="match status" value="1"/>
</dbReference>
<dbReference type="GO" id="GO:0071949">
    <property type="term" value="F:FAD binding"/>
    <property type="evidence" value="ECO:0007669"/>
    <property type="project" value="InterPro"/>
</dbReference>